<dbReference type="SUPFAM" id="SSF52540">
    <property type="entry name" value="P-loop containing nucleoside triphosphate hydrolases"/>
    <property type="match status" value="1"/>
</dbReference>
<dbReference type="RefSeq" id="WP_189142650.1">
    <property type="nucleotide sequence ID" value="NZ_BMNK01000014.1"/>
</dbReference>
<evidence type="ECO:0000313" key="1">
    <source>
        <dbReference type="EMBL" id="GGP13589.1"/>
    </source>
</evidence>
<evidence type="ECO:0008006" key="3">
    <source>
        <dbReference type="Google" id="ProtNLM"/>
    </source>
</evidence>
<dbReference type="Gene3D" id="1.10.10.10">
    <property type="entry name" value="Winged helix-like DNA-binding domain superfamily/Winged helix DNA-binding domain"/>
    <property type="match status" value="1"/>
</dbReference>
<sequence>MGHGDHQATTPRLAGRLRAARDRAFAGRAGELALFREALAGSSGGWVVFYLHGAGGMGKSALLRRFADEARAAGRPVVEVDGHTVAPVPDVFEAAAASALTGRDPVLLIDGFEHCQGLEGWLRERFLPRLPAEAHVVVASRRPPDPSWACDPGWSGALRVTTLRPLDLEDSVELVRARGIPAALHRPLIDYAGGHPLALCLAAEVAAREGTWTAPSHDLIAALLGKLVGELPSSAHRQALEVCAHARTTTQQLLRAVLPGEDTDALFDWLRAQPYLETGQDGLYPHDLLREALDADLRWRDREGYEIMHHRMRAHLLSQVPAASSRTLLPAVEAVKYLHRGGDVTREFFTFATDGSVSEDTVRPGDRPHLLELAAKAEGEESAALVDFWLGRRPEAFRVHRRSDSGRPEAFLAWLRFTTPDEAELAADPVVAAAWQHCRTAGPLRGEEHLAVSRFMIDPSAYQRPSGIMDLMLHRAVAEFLLQDRLAWTYITWTRPEFWGRLMKYSDHHPVPGSPAVGGLRHTLYAHDWRAMPLADWLAFTGAEEIFGPREKQPAAPRRPVYEVLSRAEFDTEVRDALRVIRRPDALAASRLTRARLIARSDAGQAADALHELLTDAVDALREDPRQADLHRVVAVTFFHGVPTQEAAAAQLGLAFSTYRRRLRRALEHITDQLWSLETG</sequence>
<dbReference type="EMBL" id="BMNK01000014">
    <property type="protein sequence ID" value="GGP13589.1"/>
    <property type="molecule type" value="Genomic_DNA"/>
</dbReference>
<name>A0A918AAH1_9ACTN</name>
<keyword evidence="2" id="KW-1185">Reference proteome</keyword>
<gene>
    <name evidence="1" type="ORF">GCM10012278_65960</name>
</gene>
<dbReference type="InterPro" id="IPR027417">
    <property type="entry name" value="P-loop_NTPase"/>
</dbReference>
<dbReference type="AlphaFoldDB" id="A0A918AAH1"/>
<dbReference type="Proteomes" id="UP000660745">
    <property type="component" value="Unassembled WGS sequence"/>
</dbReference>
<proteinExistence type="predicted"/>
<dbReference type="InterPro" id="IPR036388">
    <property type="entry name" value="WH-like_DNA-bd_sf"/>
</dbReference>
<organism evidence="1 2">
    <name type="scientific">Nonomuraea glycinis</name>
    <dbReference type="NCBI Taxonomy" id="2047744"/>
    <lineage>
        <taxon>Bacteria</taxon>
        <taxon>Bacillati</taxon>
        <taxon>Actinomycetota</taxon>
        <taxon>Actinomycetes</taxon>
        <taxon>Streptosporangiales</taxon>
        <taxon>Streptosporangiaceae</taxon>
        <taxon>Nonomuraea</taxon>
    </lineage>
</organism>
<reference evidence="1" key="2">
    <citation type="submission" date="2020-09" db="EMBL/GenBank/DDBJ databases">
        <authorList>
            <person name="Sun Q."/>
            <person name="Zhou Y."/>
        </authorList>
    </citation>
    <scope>NUCLEOTIDE SEQUENCE</scope>
    <source>
        <strain evidence="1">CGMCC 4.7430</strain>
    </source>
</reference>
<comment type="caution">
    <text evidence="1">The sequence shown here is derived from an EMBL/GenBank/DDBJ whole genome shotgun (WGS) entry which is preliminary data.</text>
</comment>
<reference evidence="1" key="1">
    <citation type="journal article" date="2014" name="Int. J. Syst. Evol. Microbiol.">
        <title>Complete genome sequence of Corynebacterium casei LMG S-19264T (=DSM 44701T), isolated from a smear-ripened cheese.</title>
        <authorList>
            <consortium name="US DOE Joint Genome Institute (JGI-PGF)"/>
            <person name="Walter F."/>
            <person name="Albersmeier A."/>
            <person name="Kalinowski J."/>
            <person name="Ruckert C."/>
        </authorList>
    </citation>
    <scope>NUCLEOTIDE SEQUENCE</scope>
    <source>
        <strain evidence="1">CGMCC 4.7430</strain>
    </source>
</reference>
<accession>A0A918AAH1</accession>
<evidence type="ECO:0000313" key="2">
    <source>
        <dbReference type="Proteomes" id="UP000660745"/>
    </source>
</evidence>
<protein>
    <recommendedName>
        <fullName evidence="3">ATP-binding protein</fullName>
    </recommendedName>
</protein>